<feature type="transmembrane region" description="Helical" evidence="1">
    <location>
        <begin position="55"/>
        <end position="76"/>
    </location>
</feature>
<gene>
    <name evidence="2" type="ORF">SCHRY_v1c05230</name>
</gene>
<keyword evidence="3" id="KW-1185">Reference proteome</keyword>
<keyword evidence="1" id="KW-1133">Transmembrane helix</keyword>
<sequence length="397" mass="45409">MFKNKWKISLLIVSLLMLLVIVLSLIILGTTGKMINTELASQWNQALLFPNNDKIAPVEYLLSPFYLLQFSLANLWTMKFAVTPQTVSDMILIGYQIGYILLIIVVPILGTAVAILILVIIFHSNDKRELVQEAKEEKTSPEEILLAEIKQNMNDIQEFLVKLHYDVKALKKFTGLITPKSAKQSVATKTHQTFLTVKNDDLDGILKKQEQLISDQNQSPGENILPKLSTEQEVVNRPVSLVEPKEYILPKREENFVNNFPTQEFLSTSLPQTEKKLSLSAIFDRKKVEKVLNELDENDNTGTVEIQEINFRDEVRTTEVVKEKVGFDLNNYNYNEKTEINDQTGEGLYQPGDMLFYQNEEYKIIQVVAKNIAKTGQFFELTLQSNKDGNIITIYRK</sequence>
<evidence type="ECO:0000313" key="3">
    <source>
        <dbReference type="Proteomes" id="UP000013964"/>
    </source>
</evidence>
<protein>
    <recommendedName>
        <fullName evidence="4">Transmembrane protein</fullName>
    </recommendedName>
</protein>
<keyword evidence="1" id="KW-0812">Transmembrane</keyword>
<feature type="transmembrane region" description="Helical" evidence="1">
    <location>
        <begin position="97"/>
        <end position="122"/>
    </location>
</feature>
<accession>R4UIG2</accession>
<name>R4UIG2_9MOLU</name>
<dbReference type="PATRIC" id="fig|1276227.3.peg.524"/>
<dbReference type="STRING" id="1276227.SCHRY_v1c05230"/>
<proteinExistence type="predicted"/>
<evidence type="ECO:0000256" key="1">
    <source>
        <dbReference type="SAM" id="Phobius"/>
    </source>
</evidence>
<evidence type="ECO:0008006" key="4">
    <source>
        <dbReference type="Google" id="ProtNLM"/>
    </source>
</evidence>
<dbReference type="HOGENOM" id="CLU_694282_0_0_14"/>
<keyword evidence="1" id="KW-0472">Membrane</keyword>
<feature type="transmembrane region" description="Helical" evidence="1">
    <location>
        <begin position="12"/>
        <end position="35"/>
    </location>
</feature>
<dbReference type="AlphaFoldDB" id="R4UIG2"/>
<dbReference type="EMBL" id="CP005077">
    <property type="protein sequence ID" value="AGM25101.1"/>
    <property type="molecule type" value="Genomic_DNA"/>
</dbReference>
<reference evidence="2 3" key="1">
    <citation type="journal article" date="2013" name="Genome Biol. Evol.">
        <title>Complete genomes of two dipteran-associated spiroplasmas provided insights into the origin, dynamics, and impacts of viral invasion in spiroplasma.</title>
        <authorList>
            <person name="Ku C."/>
            <person name="Lo W.S."/>
            <person name="Chen L.L."/>
            <person name="Kuo C.H."/>
        </authorList>
    </citation>
    <scope>NUCLEOTIDE SEQUENCE [LARGE SCALE GENOMIC DNA]</scope>
    <source>
        <strain evidence="2 3">DF-1</strain>
    </source>
</reference>
<dbReference type="Proteomes" id="UP000013964">
    <property type="component" value="Chromosome"/>
</dbReference>
<dbReference type="OrthoDB" id="390321at2"/>
<dbReference type="KEGG" id="scr:SCHRY_v1c05230"/>
<evidence type="ECO:0000313" key="2">
    <source>
        <dbReference type="EMBL" id="AGM25101.1"/>
    </source>
</evidence>
<organism evidence="2 3">
    <name type="scientific">Spiroplasma chrysopicola DF-1</name>
    <dbReference type="NCBI Taxonomy" id="1276227"/>
    <lineage>
        <taxon>Bacteria</taxon>
        <taxon>Bacillati</taxon>
        <taxon>Mycoplasmatota</taxon>
        <taxon>Mollicutes</taxon>
        <taxon>Entomoplasmatales</taxon>
        <taxon>Spiroplasmataceae</taxon>
        <taxon>Spiroplasma</taxon>
    </lineage>
</organism>